<evidence type="ECO:0000313" key="8">
    <source>
        <dbReference type="Proteomes" id="UP000239590"/>
    </source>
</evidence>
<dbReference type="SMART" id="SM00388">
    <property type="entry name" value="HisKA"/>
    <property type="match status" value="1"/>
</dbReference>
<dbReference type="InterPro" id="IPR000014">
    <property type="entry name" value="PAS"/>
</dbReference>
<evidence type="ECO:0000313" key="7">
    <source>
        <dbReference type="EMBL" id="PQA56240.1"/>
    </source>
</evidence>
<dbReference type="InterPro" id="IPR003661">
    <property type="entry name" value="HisK_dim/P_dom"/>
</dbReference>
<reference evidence="8" key="1">
    <citation type="submission" date="2018-02" db="EMBL/GenBank/DDBJ databases">
        <title>Genome sequencing of Solimonas sp. HR-BB.</title>
        <authorList>
            <person name="Lee Y."/>
            <person name="Jeon C.O."/>
        </authorList>
    </citation>
    <scope>NUCLEOTIDE SEQUENCE [LARGE SCALE GENOMIC DNA]</scope>
    <source>
        <strain evidence="8">HR-U</strain>
    </source>
</reference>
<dbReference type="SUPFAM" id="SSF55785">
    <property type="entry name" value="PYP-like sensor domain (PAS domain)"/>
    <property type="match status" value="1"/>
</dbReference>
<dbReference type="SUPFAM" id="SSF47384">
    <property type="entry name" value="Homodimeric domain of signal transducing histidine kinase"/>
    <property type="match status" value="1"/>
</dbReference>
<evidence type="ECO:0000256" key="5">
    <source>
        <dbReference type="ARBA" id="ARBA00022777"/>
    </source>
</evidence>
<evidence type="ECO:0000256" key="3">
    <source>
        <dbReference type="ARBA" id="ARBA00022553"/>
    </source>
</evidence>
<dbReference type="Gene3D" id="3.30.565.10">
    <property type="entry name" value="Histidine kinase-like ATPase, C-terminal domain"/>
    <property type="match status" value="1"/>
</dbReference>
<dbReference type="Proteomes" id="UP000239590">
    <property type="component" value="Unassembled WGS sequence"/>
</dbReference>
<protein>
    <recommendedName>
        <fullName evidence="2">histidine kinase</fullName>
        <ecNumber evidence="2">2.7.13.3</ecNumber>
    </recommendedName>
</protein>
<dbReference type="InterPro" id="IPR004358">
    <property type="entry name" value="Sig_transdc_His_kin-like_C"/>
</dbReference>
<comment type="catalytic activity">
    <reaction evidence="1">
        <text>ATP + protein L-histidine = ADP + protein N-phospho-L-histidine.</text>
        <dbReference type="EC" id="2.7.13.3"/>
    </reaction>
</comment>
<dbReference type="AlphaFoldDB" id="A0A2S7IIM0"/>
<dbReference type="Gene3D" id="1.10.287.130">
    <property type="match status" value="1"/>
</dbReference>
<dbReference type="OrthoDB" id="9124519at2"/>
<dbReference type="PANTHER" id="PTHR43304:SF1">
    <property type="entry name" value="PAC DOMAIN-CONTAINING PROTEIN"/>
    <property type="match status" value="1"/>
</dbReference>
<evidence type="ECO:0000256" key="2">
    <source>
        <dbReference type="ARBA" id="ARBA00012438"/>
    </source>
</evidence>
<dbReference type="CDD" id="cd00130">
    <property type="entry name" value="PAS"/>
    <property type="match status" value="1"/>
</dbReference>
<accession>A0A2S7IIM0</accession>
<organism evidence="7 8">
    <name type="scientific">Siphonobacter curvatus</name>
    <dbReference type="NCBI Taxonomy" id="2094562"/>
    <lineage>
        <taxon>Bacteria</taxon>
        <taxon>Pseudomonadati</taxon>
        <taxon>Bacteroidota</taxon>
        <taxon>Cytophagia</taxon>
        <taxon>Cytophagales</taxon>
        <taxon>Cytophagaceae</taxon>
        <taxon>Siphonobacter</taxon>
    </lineage>
</organism>
<dbReference type="InterPro" id="IPR036097">
    <property type="entry name" value="HisK_dim/P_sf"/>
</dbReference>
<dbReference type="SUPFAM" id="SSF55874">
    <property type="entry name" value="ATPase domain of HSP90 chaperone/DNA topoisomerase II/histidine kinase"/>
    <property type="match status" value="1"/>
</dbReference>
<dbReference type="Gene3D" id="3.30.450.20">
    <property type="entry name" value="PAS domain"/>
    <property type="match status" value="1"/>
</dbReference>
<proteinExistence type="predicted"/>
<dbReference type="Pfam" id="PF00512">
    <property type="entry name" value="HisKA"/>
    <property type="match status" value="1"/>
</dbReference>
<dbReference type="SMART" id="SM00387">
    <property type="entry name" value="HATPase_c"/>
    <property type="match status" value="1"/>
</dbReference>
<dbReference type="Pfam" id="PF02518">
    <property type="entry name" value="HATPase_c"/>
    <property type="match status" value="1"/>
</dbReference>
<dbReference type="InterPro" id="IPR035965">
    <property type="entry name" value="PAS-like_dom_sf"/>
</dbReference>
<evidence type="ECO:0000256" key="4">
    <source>
        <dbReference type="ARBA" id="ARBA00022679"/>
    </source>
</evidence>
<keyword evidence="3" id="KW-0597">Phosphoprotein</keyword>
<dbReference type="EMBL" id="PTRA01000003">
    <property type="protein sequence ID" value="PQA56240.1"/>
    <property type="molecule type" value="Genomic_DNA"/>
</dbReference>
<keyword evidence="5" id="KW-0418">Kinase</keyword>
<dbReference type="PROSITE" id="PS50109">
    <property type="entry name" value="HIS_KIN"/>
    <property type="match status" value="1"/>
</dbReference>
<dbReference type="GO" id="GO:0000155">
    <property type="term" value="F:phosphorelay sensor kinase activity"/>
    <property type="evidence" value="ECO:0007669"/>
    <property type="project" value="InterPro"/>
</dbReference>
<dbReference type="RefSeq" id="WP_104714778.1">
    <property type="nucleotide sequence ID" value="NZ_PTRA01000003.1"/>
</dbReference>
<keyword evidence="8" id="KW-1185">Reference proteome</keyword>
<dbReference type="InterPro" id="IPR036890">
    <property type="entry name" value="HATPase_C_sf"/>
</dbReference>
<sequence length="385" mass="44084">MSQLYDSTAYLREAESLLRFGTFDWSTTTEEFYWSEGLFRVLSFPSEVRTPPTAHWFYEQILEVDREKVVTSIQEAIEHQLPFQVQYRILDYTGHELVLMSRGNVLVSPETPDVRLVGITADLTAHYLFEQELKSKMDALDRSNFELEQFAYIASHDLQEPLRKITSFGERLTSRYQENLGEEGKHYLSRMLGATQRMKLLIESLLGYSRISRPEEPFTPVNLNEVVKNVLSDFELRLTETEAEVEVGPLPTLSSLPTQMHQLFQNLLSNALKFTSPDRKPRLRILSSLLNRQEIAEHRFVPGTIYHKITVSDNGIGFEPGQSEQIFTLFKRLHGRSEYEGAGMGLAICKRIVENHGGIIYAQSEPGQGASFVLIFPQQQKASVK</sequence>
<keyword evidence="4" id="KW-0808">Transferase</keyword>
<gene>
    <name evidence="7" type="ORF">C5O19_18005</name>
</gene>
<evidence type="ECO:0000259" key="6">
    <source>
        <dbReference type="PROSITE" id="PS50109"/>
    </source>
</evidence>
<dbReference type="InterPro" id="IPR003594">
    <property type="entry name" value="HATPase_dom"/>
</dbReference>
<dbReference type="InterPro" id="IPR005467">
    <property type="entry name" value="His_kinase_dom"/>
</dbReference>
<dbReference type="EC" id="2.7.13.3" evidence="2"/>
<evidence type="ECO:0000256" key="1">
    <source>
        <dbReference type="ARBA" id="ARBA00000085"/>
    </source>
</evidence>
<dbReference type="PRINTS" id="PR00344">
    <property type="entry name" value="BCTRLSENSOR"/>
</dbReference>
<dbReference type="InterPro" id="IPR013655">
    <property type="entry name" value="PAS_fold_3"/>
</dbReference>
<dbReference type="Pfam" id="PF08447">
    <property type="entry name" value="PAS_3"/>
    <property type="match status" value="1"/>
</dbReference>
<dbReference type="PANTHER" id="PTHR43304">
    <property type="entry name" value="PHYTOCHROME-LIKE PROTEIN CPH1"/>
    <property type="match status" value="1"/>
</dbReference>
<dbReference type="InterPro" id="IPR052162">
    <property type="entry name" value="Sensor_kinase/Photoreceptor"/>
</dbReference>
<name>A0A2S7IIM0_9BACT</name>
<comment type="caution">
    <text evidence="7">The sequence shown here is derived from an EMBL/GenBank/DDBJ whole genome shotgun (WGS) entry which is preliminary data.</text>
</comment>
<dbReference type="CDD" id="cd00082">
    <property type="entry name" value="HisKA"/>
    <property type="match status" value="1"/>
</dbReference>
<feature type="domain" description="Histidine kinase" evidence="6">
    <location>
        <begin position="153"/>
        <end position="380"/>
    </location>
</feature>